<reference evidence="2 3" key="1">
    <citation type="journal article" date="2015" name="Nature">
        <title>rRNA introns, odd ribosomes, and small enigmatic genomes across a large radiation of phyla.</title>
        <authorList>
            <person name="Brown C.T."/>
            <person name="Hug L.A."/>
            <person name="Thomas B.C."/>
            <person name="Sharon I."/>
            <person name="Castelle C.J."/>
            <person name="Singh A."/>
            <person name="Wilkins M.J."/>
            <person name="Williams K.H."/>
            <person name="Banfield J.F."/>
        </authorList>
    </citation>
    <scope>NUCLEOTIDE SEQUENCE [LARGE SCALE GENOMIC DNA]</scope>
</reference>
<evidence type="ECO:0000313" key="3">
    <source>
        <dbReference type="Proteomes" id="UP000034701"/>
    </source>
</evidence>
<dbReference type="AlphaFoldDB" id="A0A0G0H046"/>
<dbReference type="InterPro" id="IPR036116">
    <property type="entry name" value="FN3_sf"/>
</dbReference>
<feature type="signal peptide" evidence="1">
    <location>
        <begin position="1"/>
        <end position="27"/>
    </location>
</feature>
<gene>
    <name evidence="2" type="ORF">US45_C0039G0003</name>
</gene>
<proteinExistence type="predicted"/>
<evidence type="ECO:0000313" key="2">
    <source>
        <dbReference type="EMBL" id="KKQ31880.1"/>
    </source>
</evidence>
<protein>
    <submittedName>
        <fullName evidence="2">Uncharacterized protein</fullName>
    </submittedName>
</protein>
<dbReference type="EMBL" id="LBTA01000039">
    <property type="protein sequence ID" value="KKQ31880.1"/>
    <property type="molecule type" value="Genomic_DNA"/>
</dbReference>
<keyword evidence="1" id="KW-0732">Signal</keyword>
<evidence type="ECO:0000256" key="1">
    <source>
        <dbReference type="SAM" id="SignalP"/>
    </source>
</evidence>
<comment type="caution">
    <text evidence="2">The sequence shown here is derived from an EMBL/GenBank/DDBJ whole genome shotgun (WGS) entry which is preliminary data.</text>
</comment>
<name>A0A0G0H046_9BACT</name>
<dbReference type="InterPro" id="IPR013783">
    <property type="entry name" value="Ig-like_fold"/>
</dbReference>
<dbReference type="SUPFAM" id="SSF49265">
    <property type="entry name" value="Fibronectin type III"/>
    <property type="match status" value="1"/>
</dbReference>
<dbReference type="Gene3D" id="2.60.40.10">
    <property type="entry name" value="Immunoglobulins"/>
    <property type="match status" value="1"/>
</dbReference>
<organism evidence="2 3">
    <name type="scientific">Candidatus Nomurabacteria bacterium GW2011_GWA1_37_20</name>
    <dbReference type="NCBI Taxonomy" id="1618729"/>
    <lineage>
        <taxon>Bacteria</taxon>
        <taxon>Candidatus Nomuraibacteriota</taxon>
    </lineage>
</organism>
<dbReference type="Proteomes" id="UP000034701">
    <property type="component" value="Unassembled WGS sequence"/>
</dbReference>
<sequence length="353" mass="36548">MKKIKKIQKHMLVAFLFVFFIASFANASDLTSTNFIIRDPIIGTGGDYGTSTNFKMFSSGNTLFSGVNSSSSFIGHYGFLYYPYVTVGALTATPVSAQVDLSWAASAAGQGWSVSGYNTGKASVSGGPYTYTSVGDVTSYSYTQLAPGEYCFVVQTLDSLGYVIGTSNEDCATISPVITFDLDTGVADGETSSPYSVALGTITTTDTRVSGTTDSINMIIAEADTNATGGVVVTVRNTNGANGLVSTSVTADDIDSADGAMADGTENYGLCVITVGLSGFSRASPYDSGACATNSETNAIQGLTSTSENILNSSSSPVYNAHAEISVNAAISNITTAHSDYTDTITFIATSTF</sequence>
<accession>A0A0G0H046</accession>
<feature type="chain" id="PRO_5002532361" evidence="1">
    <location>
        <begin position="28"/>
        <end position="353"/>
    </location>
</feature>